<evidence type="ECO:0000313" key="4">
    <source>
        <dbReference type="Proteomes" id="UP001295423"/>
    </source>
</evidence>
<dbReference type="AlphaFoldDB" id="A0AAD2FU32"/>
<reference evidence="3" key="1">
    <citation type="submission" date="2023-08" db="EMBL/GenBank/DDBJ databases">
        <authorList>
            <person name="Audoor S."/>
            <person name="Bilcke G."/>
        </authorList>
    </citation>
    <scope>NUCLEOTIDE SEQUENCE</scope>
</reference>
<keyword evidence="1" id="KW-1133">Transmembrane helix</keyword>
<evidence type="ECO:0000256" key="1">
    <source>
        <dbReference type="SAM" id="Phobius"/>
    </source>
</evidence>
<comment type="caution">
    <text evidence="3">The sequence shown here is derived from an EMBL/GenBank/DDBJ whole genome shotgun (WGS) entry which is preliminary data.</text>
</comment>
<feature type="signal peptide" evidence="2">
    <location>
        <begin position="1"/>
        <end position="28"/>
    </location>
</feature>
<evidence type="ECO:0000313" key="3">
    <source>
        <dbReference type="EMBL" id="CAJ1953342.1"/>
    </source>
</evidence>
<name>A0AAD2FU32_9STRA</name>
<evidence type="ECO:0000256" key="2">
    <source>
        <dbReference type="SAM" id="SignalP"/>
    </source>
</evidence>
<organism evidence="3 4">
    <name type="scientific">Cylindrotheca closterium</name>
    <dbReference type="NCBI Taxonomy" id="2856"/>
    <lineage>
        <taxon>Eukaryota</taxon>
        <taxon>Sar</taxon>
        <taxon>Stramenopiles</taxon>
        <taxon>Ochrophyta</taxon>
        <taxon>Bacillariophyta</taxon>
        <taxon>Bacillariophyceae</taxon>
        <taxon>Bacillariophycidae</taxon>
        <taxon>Bacillariales</taxon>
        <taxon>Bacillariaceae</taxon>
        <taxon>Cylindrotheca</taxon>
    </lineage>
</organism>
<sequence>MNRRRIEQRSLAFLIIFAFLFNAICVSANYPNDDGVDDDTVLTIAESCAPKSRSRRAITVDRMTMTCSEDDDQSPSCSVGSFAQVTLDFWLKKYSRGSKLDIRVSSIYSGSAEVVMGSTNLCLLSYDILSAKSRRRYNDDDANNDYQTCNLVLGKYRAYLNFTVPDFGFNDNELHFTPDLRVKFFDSTDHFKIGCVESGSLAERALRITRDKRGTEAFMLCIVIFVMMFAILLCCFKGRKQLSDIDLANRRALRRFNYRQTTKNGTMQNGEDMVMSVSQAGEWSRRQFT</sequence>
<keyword evidence="1" id="KW-0472">Membrane</keyword>
<keyword evidence="1" id="KW-0812">Transmembrane</keyword>
<proteinExistence type="predicted"/>
<keyword evidence="4" id="KW-1185">Reference proteome</keyword>
<protein>
    <submittedName>
        <fullName evidence="3">Uncharacterized protein</fullName>
    </submittedName>
</protein>
<dbReference type="Proteomes" id="UP001295423">
    <property type="component" value="Unassembled WGS sequence"/>
</dbReference>
<gene>
    <name evidence="3" type="ORF">CYCCA115_LOCUS13982</name>
</gene>
<dbReference type="EMBL" id="CAKOGP040001825">
    <property type="protein sequence ID" value="CAJ1953342.1"/>
    <property type="molecule type" value="Genomic_DNA"/>
</dbReference>
<accession>A0AAD2FU32</accession>
<feature type="transmembrane region" description="Helical" evidence="1">
    <location>
        <begin position="217"/>
        <end position="236"/>
    </location>
</feature>
<feature type="chain" id="PRO_5041956589" evidence="2">
    <location>
        <begin position="29"/>
        <end position="289"/>
    </location>
</feature>
<keyword evidence="2" id="KW-0732">Signal</keyword>